<dbReference type="PATRIC" id="fig|1261658.3.peg.1112"/>
<dbReference type="Proteomes" id="UP000078358">
    <property type="component" value="Unassembled WGS sequence"/>
</dbReference>
<comment type="caution">
    <text evidence="1">The sequence shown here is derived from an EMBL/GenBank/DDBJ whole genome shotgun (WGS) entry which is preliminary data.</text>
</comment>
<dbReference type="Gene3D" id="3.40.190.10">
    <property type="entry name" value="Periplasmic binding protein-like II"/>
    <property type="match status" value="1"/>
</dbReference>
<proteinExistence type="predicted"/>
<accession>A0A179CYA3</accession>
<dbReference type="EMBL" id="JACI01000002">
    <property type="protein sequence ID" value="OAQ14895.1"/>
    <property type="molecule type" value="Genomic_DNA"/>
</dbReference>
<reference evidence="1 2" key="1">
    <citation type="submission" date="2014-01" db="EMBL/GenBank/DDBJ databases">
        <authorList>
            <person name="Zuccon D."/>
        </authorList>
    </citation>
    <scope>NUCLEOTIDE SEQUENCE [LARGE SCALE GENOMIC DNA]</scope>
    <source>
        <strain evidence="1 2">Y31</strain>
    </source>
</reference>
<gene>
    <name evidence="1" type="ORF">F480_05645</name>
</gene>
<organism evidence="1 2">
    <name type="scientific">Bibersteinia trehalosi Y31</name>
    <dbReference type="NCBI Taxonomy" id="1261658"/>
    <lineage>
        <taxon>Bacteria</taxon>
        <taxon>Pseudomonadati</taxon>
        <taxon>Pseudomonadota</taxon>
        <taxon>Gammaproteobacteria</taxon>
        <taxon>Pasteurellales</taxon>
        <taxon>Pasteurellaceae</taxon>
        <taxon>Bibersteinia</taxon>
    </lineage>
</organism>
<name>A0A179CYA3_BIBTR</name>
<evidence type="ECO:0000313" key="1">
    <source>
        <dbReference type="EMBL" id="OAQ14895.1"/>
    </source>
</evidence>
<protein>
    <recommendedName>
        <fullName evidence="3">LysR family transcriptional regulator</fullName>
    </recommendedName>
</protein>
<evidence type="ECO:0000313" key="2">
    <source>
        <dbReference type="Proteomes" id="UP000078358"/>
    </source>
</evidence>
<dbReference type="RefSeq" id="WP_064318466.1">
    <property type="nucleotide sequence ID" value="NZ_JACI01000002.1"/>
</dbReference>
<evidence type="ECO:0008006" key="3">
    <source>
        <dbReference type="Google" id="ProtNLM"/>
    </source>
</evidence>
<sequence length="75" mass="8501">MALTEAGQRLLGSTKHLVQSLKYAIESAQDLGEMPTGTVRITLSRFAYQWILKPHFAEFCCLYPHIQLEISIYDG</sequence>
<dbReference type="AlphaFoldDB" id="A0A179CYA3"/>